<dbReference type="Gene3D" id="3.80.10.10">
    <property type="entry name" value="Ribonuclease Inhibitor"/>
    <property type="match status" value="1"/>
</dbReference>
<dbReference type="InterPro" id="IPR003591">
    <property type="entry name" value="Leu-rich_rpt_typical-subtyp"/>
</dbReference>
<evidence type="ECO:0000256" key="14">
    <source>
        <dbReference type="ARBA" id="ARBA00023198"/>
    </source>
</evidence>
<feature type="region of interest" description="Disordered" evidence="16">
    <location>
        <begin position="1"/>
        <end position="55"/>
    </location>
</feature>
<dbReference type="GO" id="GO:0002224">
    <property type="term" value="P:toll-like receptor signaling pathway"/>
    <property type="evidence" value="ECO:0007669"/>
    <property type="project" value="TreeGrafter"/>
</dbReference>
<evidence type="ECO:0000256" key="17">
    <source>
        <dbReference type="SAM" id="Phobius"/>
    </source>
</evidence>
<dbReference type="AlphaFoldDB" id="A0A8C3FXI8"/>
<name>A0A8C3FXI8_CHRPI</name>
<evidence type="ECO:0000256" key="10">
    <source>
        <dbReference type="ARBA" id="ARBA00022989"/>
    </source>
</evidence>
<protein>
    <recommendedName>
        <fullName evidence="18">TIR domain-containing protein</fullName>
    </recommendedName>
</protein>
<dbReference type="Pfam" id="PF00560">
    <property type="entry name" value="LRR_1"/>
    <property type="match status" value="1"/>
</dbReference>
<keyword evidence="13" id="KW-0325">Glycoprotein</keyword>
<accession>A0A8C3FXI8</accession>
<dbReference type="SMART" id="SM00365">
    <property type="entry name" value="LRR_SD22"/>
    <property type="match status" value="10"/>
</dbReference>
<evidence type="ECO:0000256" key="2">
    <source>
        <dbReference type="ARBA" id="ARBA00009634"/>
    </source>
</evidence>
<dbReference type="GeneTree" id="ENSGT00940000163875"/>
<dbReference type="InterPro" id="IPR001611">
    <property type="entry name" value="Leu-rich_rpt"/>
</dbReference>
<evidence type="ECO:0000256" key="16">
    <source>
        <dbReference type="SAM" id="MobiDB-lite"/>
    </source>
</evidence>
<dbReference type="GO" id="GO:0006954">
    <property type="term" value="P:inflammatory response"/>
    <property type="evidence" value="ECO:0007669"/>
    <property type="project" value="UniProtKB-KW"/>
</dbReference>
<keyword evidence="9" id="KW-0391">Immunity</keyword>
<dbReference type="SUPFAM" id="SSF52058">
    <property type="entry name" value="L domain-like"/>
    <property type="match status" value="2"/>
</dbReference>
<keyword evidence="14" id="KW-0395">Inflammatory response</keyword>
<dbReference type="InterPro" id="IPR035897">
    <property type="entry name" value="Toll_tir_struct_dom_sf"/>
</dbReference>
<reference evidence="19" key="1">
    <citation type="submission" date="2025-08" db="UniProtKB">
        <authorList>
            <consortium name="Ensembl"/>
        </authorList>
    </citation>
    <scope>IDENTIFICATION</scope>
</reference>
<keyword evidence="20" id="KW-1185">Reference proteome</keyword>
<sequence length="1086" mass="123454">KGSCRGGAHNPHPEPSPVPEPPTPALSHLMHPKPLVPSPTPEPTPSRQSPQHLPHPNPLLMPDICSINVTFLNLDENFLSLLANDSFSGVPHLENLSVCWNCKPGQLRKAHEDCQLVIQPGALVSLHNLINLSLAGNSLKALPPVPSSLCFLDLSYNNILVLGPQSLAGLSNMRELLLGNNCYYQNPCNTSVTLCRPGLKQLSLKFNNMTEVPQGLPPTLHQLDISENKISHVSHLENLTNLRLLNLEWNCQRCDHAAQPCFPCPDNKSLTFNTDAFQNLVKLRSLNLRGNSLYDLNTSFFNNLSRLETLDLSDNFLTCTIRNGTVFSMLQSVQTLNLGYNYRSLVTFENLTLSESFGQMKALKNLIINGYFFRNLAADGIKPLFNLSNLETLHFQTNFIRDVNLSLFSKCRSLKLISLSQNSIAFSHPCERNGNGAGSGPWGLSQEGTSAENPWHWAEPKGRAEEMVRNSQSSHLNFPAGIHCNKTLDLSFNSIHSIEPAQIKGLEDIDCLNLSSNYISQPLNGSQFLMLQSLKLLDLSHNRFDLYYGSALQEVRHLVVLSLSNNQFHFTIKGLGHKFELLTNLSNLKFLNLDNNQIGIRISKHLESHSLETLIFSRNRLDIMWMSGRNTYLEFFAKLPNLTLLDISFNKLDFIPAEVIDTLPESLRNLSIAYNNLYDFPWDKTERLKSLEFLDLSNNALEMLVTDEDFSRMNLTKLTNLTTLNLSYNKIRSLHKEFFSNVSSLHFLNLNHNKIKMIDESSFPNTLLKSLQHLDVSSNPLRCTCEAHWFLMFLKSTCITIDHFSTSMQCDLPESKRGQPLLSMDPRSCQDIYGHLSFLCTSLIVTFITVLPVLRKLYGWDFWYLSHICLAAVRRGYAQMSTPSLEEYDAFIGFDSQHSTVADWVYNEMVPHLEEKGRRRFKLCLEERDWTVGRSRIENLCDSIYKSRKTIFILTREGFGSGFLRHTFFITQQRLLDNKMDVFQSKMDVVILVLLDPDMKMSRFLLARKRLCGRTVLDWPGNPFAQPYFWHCMRVLLAHEVHDFYDSHLRRSIDSSGAGELLPVEKAVARSTLRRPREAARACALQ</sequence>
<evidence type="ECO:0000256" key="5">
    <source>
        <dbReference type="ARBA" id="ARBA00022692"/>
    </source>
</evidence>
<evidence type="ECO:0000313" key="19">
    <source>
        <dbReference type="Ensembl" id="ENSCPBP00000015482.1"/>
    </source>
</evidence>
<feature type="transmembrane region" description="Helical" evidence="17">
    <location>
        <begin position="832"/>
        <end position="854"/>
    </location>
</feature>
<dbReference type="SMART" id="SM00369">
    <property type="entry name" value="LRR_TYP"/>
    <property type="match status" value="15"/>
</dbReference>
<keyword evidence="7" id="KW-0677">Repeat</keyword>
<keyword evidence="11 17" id="KW-0472">Membrane</keyword>
<keyword evidence="12" id="KW-0675">Receptor</keyword>
<dbReference type="Pfam" id="PF13855">
    <property type="entry name" value="LRR_8"/>
    <property type="match status" value="4"/>
</dbReference>
<keyword evidence="10 17" id="KW-1133">Transmembrane helix</keyword>
<dbReference type="PANTHER" id="PTHR47410:SF4">
    <property type="entry name" value="TOLL-LIKE RECEPTOR 9"/>
    <property type="match status" value="1"/>
</dbReference>
<evidence type="ECO:0000256" key="15">
    <source>
        <dbReference type="ARBA" id="ARBA00046288"/>
    </source>
</evidence>
<evidence type="ECO:0000256" key="7">
    <source>
        <dbReference type="ARBA" id="ARBA00022737"/>
    </source>
</evidence>
<evidence type="ECO:0000256" key="9">
    <source>
        <dbReference type="ARBA" id="ARBA00022859"/>
    </source>
</evidence>
<dbReference type="GO" id="GO:0032755">
    <property type="term" value="P:positive regulation of interleukin-6 production"/>
    <property type="evidence" value="ECO:0007669"/>
    <property type="project" value="TreeGrafter"/>
</dbReference>
<feature type="compositionally biased region" description="Pro residues" evidence="16">
    <location>
        <begin position="34"/>
        <end position="44"/>
    </location>
</feature>
<dbReference type="Pfam" id="PF01582">
    <property type="entry name" value="TIR"/>
    <property type="match status" value="1"/>
</dbReference>
<evidence type="ECO:0000256" key="3">
    <source>
        <dbReference type="ARBA" id="ARBA00022588"/>
    </source>
</evidence>
<dbReference type="Gene3D" id="3.40.50.10140">
    <property type="entry name" value="Toll/interleukin-1 receptor homology (TIR) domain"/>
    <property type="match status" value="1"/>
</dbReference>
<keyword evidence="4" id="KW-0433">Leucine-rich repeat</keyword>
<dbReference type="InterPro" id="IPR000157">
    <property type="entry name" value="TIR_dom"/>
</dbReference>
<evidence type="ECO:0000256" key="12">
    <source>
        <dbReference type="ARBA" id="ARBA00023170"/>
    </source>
</evidence>
<dbReference type="SMART" id="SM00255">
    <property type="entry name" value="TIR"/>
    <property type="match status" value="1"/>
</dbReference>
<evidence type="ECO:0000313" key="20">
    <source>
        <dbReference type="Proteomes" id="UP000694380"/>
    </source>
</evidence>
<proteinExistence type="inferred from homology"/>
<dbReference type="GO" id="GO:0007249">
    <property type="term" value="P:canonical NF-kappaB signal transduction"/>
    <property type="evidence" value="ECO:0007669"/>
    <property type="project" value="TreeGrafter"/>
</dbReference>
<dbReference type="PRINTS" id="PR00019">
    <property type="entry name" value="LEURICHRPT"/>
</dbReference>
<dbReference type="InterPro" id="IPR000483">
    <property type="entry name" value="Cys-rich_flank_reg_C"/>
</dbReference>
<keyword evidence="5 17" id="KW-0812">Transmembrane</keyword>
<dbReference type="GO" id="GO:1902533">
    <property type="term" value="P:positive regulation of intracellular signal transduction"/>
    <property type="evidence" value="ECO:0007669"/>
    <property type="project" value="UniProtKB-ARBA"/>
</dbReference>
<dbReference type="SUPFAM" id="SSF52047">
    <property type="entry name" value="RNI-like"/>
    <property type="match status" value="1"/>
</dbReference>
<dbReference type="GO" id="GO:0005886">
    <property type="term" value="C:plasma membrane"/>
    <property type="evidence" value="ECO:0007669"/>
    <property type="project" value="TreeGrafter"/>
</dbReference>
<dbReference type="GO" id="GO:0045087">
    <property type="term" value="P:innate immune response"/>
    <property type="evidence" value="ECO:0007669"/>
    <property type="project" value="UniProtKB-KW"/>
</dbReference>
<dbReference type="GO" id="GO:0038187">
    <property type="term" value="F:pattern recognition receptor activity"/>
    <property type="evidence" value="ECO:0007669"/>
    <property type="project" value="TreeGrafter"/>
</dbReference>
<evidence type="ECO:0000256" key="11">
    <source>
        <dbReference type="ARBA" id="ARBA00023136"/>
    </source>
</evidence>
<keyword evidence="8" id="KW-0967">Endosome</keyword>
<dbReference type="PROSITE" id="PS51450">
    <property type="entry name" value="LRR"/>
    <property type="match status" value="3"/>
</dbReference>
<reference evidence="19" key="2">
    <citation type="submission" date="2025-09" db="UniProtKB">
        <authorList>
            <consortium name="Ensembl"/>
        </authorList>
    </citation>
    <scope>IDENTIFICATION</scope>
</reference>
<dbReference type="SMART" id="SM00082">
    <property type="entry name" value="LRRCT"/>
    <property type="match status" value="1"/>
</dbReference>
<dbReference type="Proteomes" id="UP000694380">
    <property type="component" value="Unplaced"/>
</dbReference>
<dbReference type="GO" id="GO:0051607">
    <property type="term" value="P:defense response to virus"/>
    <property type="evidence" value="ECO:0007669"/>
    <property type="project" value="TreeGrafter"/>
</dbReference>
<comment type="similarity">
    <text evidence="2">Belongs to the Toll-like receptor family.</text>
</comment>
<comment type="subcellular location">
    <subcellularLocation>
        <location evidence="15">Endomembrane system</location>
        <topology evidence="15">Single-pass type I membrane protein</topology>
    </subcellularLocation>
    <subcellularLocation>
        <location evidence="1">Endosome</location>
    </subcellularLocation>
</comment>
<evidence type="ECO:0000259" key="18">
    <source>
        <dbReference type="PROSITE" id="PS50104"/>
    </source>
</evidence>
<dbReference type="PROSITE" id="PS50104">
    <property type="entry name" value="TIR"/>
    <property type="match status" value="1"/>
</dbReference>
<dbReference type="InterPro" id="IPR032675">
    <property type="entry name" value="LRR_dom_sf"/>
</dbReference>
<organism evidence="19 20">
    <name type="scientific">Chrysemys picta bellii</name>
    <name type="common">Western painted turtle</name>
    <name type="synonym">Emys bellii</name>
    <dbReference type="NCBI Taxonomy" id="8478"/>
    <lineage>
        <taxon>Eukaryota</taxon>
        <taxon>Metazoa</taxon>
        <taxon>Chordata</taxon>
        <taxon>Craniata</taxon>
        <taxon>Vertebrata</taxon>
        <taxon>Euteleostomi</taxon>
        <taxon>Archelosauria</taxon>
        <taxon>Testudinata</taxon>
        <taxon>Testudines</taxon>
        <taxon>Cryptodira</taxon>
        <taxon>Durocryptodira</taxon>
        <taxon>Testudinoidea</taxon>
        <taxon>Emydidae</taxon>
        <taxon>Chrysemys</taxon>
    </lineage>
</organism>
<evidence type="ECO:0000256" key="6">
    <source>
        <dbReference type="ARBA" id="ARBA00022729"/>
    </source>
</evidence>
<dbReference type="Ensembl" id="ENSCPBT00000018340.1">
    <property type="protein sequence ID" value="ENSCPBP00000015482.1"/>
    <property type="gene ID" value="ENSCPBG00000011216.1"/>
</dbReference>
<keyword evidence="6" id="KW-0732">Signal</keyword>
<keyword evidence="3" id="KW-0399">Innate immunity</keyword>
<dbReference type="SMART" id="SM00364">
    <property type="entry name" value="LRR_BAC"/>
    <property type="match status" value="8"/>
</dbReference>
<dbReference type="GO" id="GO:0005768">
    <property type="term" value="C:endosome"/>
    <property type="evidence" value="ECO:0007669"/>
    <property type="project" value="UniProtKB-SubCell"/>
</dbReference>
<feature type="domain" description="TIR" evidence="18">
    <location>
        <begin position="886"/>
        <end position="1037"/>
    </location>
</feature>
<evidence type="ECO:0000256" key="8">
    <source>
        <dbReference type="ARBA" id="ARBA00022753"/>
    </source>
</evidence>
<feature type="compositionally biased region" description="Pro residues" evidence="16">
    <location>
        <begin position="13"/>
        <end position="24"/>
    </location>
</feature>
<dbReference type="PANTHER" id="PTHR47410">
    <property type="entry name" value="TOLL-LIKE RECEPTOR 7-RELATED"/>
    <property type="match status" value="1"/>
</dbReference>
<evidence type="ECO:0000256" key="4">
    <source>
        <dbReference type="ARBA" id="ARBA00022614"/>
    </source>
</evidence>
<evidence type="ECO:0000256" key="13">
    <source>
        <dbReference type="ARBA" id="ARBA00023180"/>
    </source>
</evidence>
<dbReference type="SUPFAM" id="SSF52200">
    <property type="entry name" value="Toll/Interleukin receptor TIR domain"/>
    <property type="match status" value="1"/>
</dbReference>
<evidence type="ECO:0000256" key="1">
    <source>
        <dbReference type="ARBA" id="ARBA00004177"/>
    </source>
</evidence>